<dbReference type="EMBL" id="NUDP01000057">
    <property type="protein sequence ID" value="PEM68022.1"/>
    <property type="molecule type" value="Genomic_DNA"/>
</dbReference>
<dbReference type="Proteomes" id="UP000219775">
    <property type="component" value="Unassembled WGS sequence"/>
</dbReference>
<organism evidence="1 2">
    <name type="scientific">Bacillus pseudomycoides</name>
    <dbReference type="NCBI Taxonomy" id="64104"/>
    <lineage>
        <taxon>Bacteria</taxon>
        <taxon>Bacillati</taxon>
        <taxon>Bacillota</taxon>
        <taxon>Bacilli</taxon>
        <taxon>Bacillales</taxon>
        <taxon>Bacillaceae</taxon>
        <taxon>Bacillus</taxon>
        <taxon>Bacillus cereus group</taxon>
    </lineage>
</organism>
<evidence type="ECO:0000313" key="1">
    <source>
        <dbReference type="EMBL" id="PEM68022.1"/>
    </source>
</evidence>
<dbReference type="AlphaFoldDB" id="A0A2B5H0P0"/>
<sequence>MANAKHGFRLPTRTASEVVIDQSGLENLPSVPGRAIYMKEDFTELQVPYIDDKIMWEHLKEYEVEKHEHPESYENQPSDDDICDD</sequence>
<accession>A0A2B5H0P0</accession>
<comment type="caution">
    <text evidence="1">The sequence shown here is derived from an EMBL/GenBank/DDBJ whole genome shotgun (WGS) entry which is preliminary data.</text>
</comment>
<reference evidence="1 2" key="1">
    <citation type="submission" date="2017-09" db="EMBL/GenBank/DDBJ databases">
        <title>Large-scale bioinformatics analysis of Bacillus genomes uncovers conserved roles of natural products in bacterial physiology.</title>
        <authorList>
            <consortium name="Agbiome Team Llc"/>
            <person name="Bleich R.M."/>
            <person name="Grubbs K.J."/>
            <person name="Santa Maria K.C."/>
            <person name="Allen S.E."/>
            <person name="Farag S."/>
            <person name="Shank E.A."/>
            <person name="Bowers A."/>
        </authorList>
    </citation>
    <scope>NUCLEOTIDE SEQUENCE [LARGE SCALE GENOMIC DNA]</scope>
    <source>
        <strain evidence="1 2">AFS009893</strain>
    </source>
</reference>
<dbReference type="InterPro" id="IPR027417">
    <property type="entry name" value="P-loop_NTPase"/>
</dbReference>
<proteinExistence type="predicted"/>
<gene>
    <name evidence="1" type="ORF">CN613_15690</name>
</gene>
<evidence type="ECO:0000313" key="2">
    <source>
        <dbReference type="Proteomes" id="UP000219775"/>
    </source>
</evidence>
<name>A0A2B5H0P0_9BACI</name>
<dbReference type="Gene3D" id="3.40.50.300">
    <property type="entry name" value="P-loop containing nucleotide triphosphate hydrolases"/>
    <property type="match status" value="1"/>
</dbReference>
<protein>
    <submittedName>
        <fullName evidence="1">Uncharacterized protein</fullName>
    </submittedName>
</protein>